<gene>
    <name evidence="1" type="ORF">HNP84_008068</name>
</gene>
<protein>
    <recommendedName>
        <fullName evidence="3">VWA-like domain-containing protein</fullName>
    </recommendedName>
</protein>
<comment type="caution">
    <text evidence="1">The sequence shown here is derived from an EMBL/GenBank/DDBJ whole genome shotgun (WGS) entry which is preliminary data.</text>
</comment>
<evidence type="ECO:0000313" key="1">
    <source>
        <dbReference type="EMBL" id="MBB5138315.1"/>
    </source>
</evidence>
<proteinExistence type="predicted"/>
<evidence type="ECO:0008006" key="3">
    <source>
        <dbReference type="Google" id="ProtNLM"/>
    </source>
</evidence>
<reference evidence="1 2" key="1">
    <citation type="submission" date="2020-08" db="EMBL/GenBank/DDBJ databases">
        <title>Genomic Encyclopedia of Type Strains, Phase IV (KMG-IV): sequencing the most valuable type-strain genomes for metagenomic binning, comparative biology and taxonomic classification.</title>
        <authorList>
            <person name="Goeker M."/>
        </authorList>
    </citation>
    <scope>NUCLEOTIDE SEQUENCE [LARGE SCALE GENOMIC DNA]</scope>
    <source>
        <strain evidence="1 2">DSM 45615</strain>
    </source>
</reference>
<dbReference type="AlphaFoldDB" id="A0A840PQQ1"/>
<dbReference type="EMBL" id="JACHGN010000022">
    <property type="protein sequence ID" value="MBB5138315.1"/>
    <property type="molecule type" value="Genomic_DNA"/>
</dbReference>
<dbReference type="RefSeq" id="WP_221337315.1">
    <property type="nucleotide sequence ID" value="NZ_BAABIX010000018.1"/>
</dbReference>
<name>A0A840PQQ1_9ACTN</name>
<dbReference type="Proteomes" id="UP000578449">
    <property type="component" value="Unassembled WGS sequence"/>
</dbReference>
<sequence length="45" mass="5070">MIVLTDGFTPWPDEPETCRLIAALVGEDPPLPPAWVETVRVPQRR</sequence>
<keyword evidence="2" id="KW-1185">Reference proteome</keyword>
<accession>A0A840PQQ1</accession>
<evidence type="ECO:0000313" key="2">
    <source>
        <dbReference type="Proteomes" id="UP000578449"/>
    </source>
</evidence>
<organism evidence="1 2">
    <name type="scientific">Thermocatellispora tengchongensis</name>
    <dbReference type="NCBI Taxonomy" id="1073253"/>
    <lineage>
        <taxon>Bacteria</taxon>
        <taxon>Bacillati</taxon>
        <taxon>Actinomycetota</taxon>
        <taxon>Actinomycetes</taxon>
        <taxon>Streptosporangiales</taxon>
        <taxon>Streptosporangiaceae</taxon>
        <taxon>Thermocatellispora</taxon>
    </lineage>
</organism>